<reference evidence="1" key="1">
    <citation type="journal article" date="2019" name="J Environ">
        <title>Genetic characterization and potential molecular dissemination mechanism of tet (31) gene in Aeromonas caviae from an oxytetracycline wastewater treatment system.</title>
        <authorList>
            <person name="Shi Y."/>
            <person name="Tian Z."/>
            <person name="Leclercq S.O."/>
            <person name="Zhang H."/>
            <person name="Yang M."/>
            <person name="Zhang Y."/>
        </authorList>
    </citation>
    <scope>NUCLEOTIDE SEQUENCE</scope>
    <source>
        <strain evidence="1">T25-39</strain>
    </source>
</reference>
<dbReference type="EMBL" id="JAWZVU010000086">
    <property type="protein sequence ID" value="MDX7721659.1"/>
    <property type="molecule type" value="Genomic_DNA"/>
</dbReference>
<dbReference type="EMBL" id="JAOCIZ010000045">
    <property type="protein sequence ID" value="MDH1505845.1"/>
    <property type="molecule type" value="Genomic_DNA"/>
</dbReference>
<sequence>MEMPRPCQQGKFRFEIVCLLCEQLRIKVRPVVHFVGTSPLSCRKNGHPEVAVWRDALKPRSAVEGETLAQYLVGDLAVLPGYLPVDQGHLKQGALEAVIIQISG</sequence>
<dbReference type="Proteomes" id="UP001277183">
    <property type="component" value="Unassembled WGS sequence"/>
</dbReference>
<dbReference type="Proteomes" id="UP000886934">
    <property type="component" value="Unassembled WGS sequence"/>
</dbReference>
<reference evidence="2" key="2">
    <citation type="submission" date="2021-07" db="EMBL/GenBank/DDBJ databases">
        <title>Draft genome sequence of carbapenem-resistant Aeromonas spp. in Japan.</title>
        <authorList>
            <person name="Maehana S."/>
            <person name="Suzuki M."/>
            <person name="Kitasato H."/>
        </authorList>
    </citation>
    <scope>NUCLEOTIDE SEQUENCE</scope>
    <source>
        <strain evidence="2">KAM351</strain>
    </source>
</reference>
<protein>
    <submittedName>
        <fullName evidence="2">Uncharacterized protein</fullName>
    </submittedName>
</protein>
<evidence type="ECO:0000313" key="5">
    <source>
        <dbReference type="EMBL" id="MDX7721659.1"/>
    </source>
</evidence>
<dbReference type="Proteomes" id="UP001161704">
    <property type="component" value="Unassembled WGS sequence"/>
</dbReference>
<name>A0A3N9YWX1_AERCA</name>
<reference evidence="6" key="4">
    <citation type="submission" date="2023-04" db="EMBL/GenBank/DDBJ databases">
        <title>Whole Genome Sequence of Multi-drug resistant Aeromonas caviae as a gut pathogen in newborn.</title>
        <authorList>
            <person name="Jadhav S.V."/>
            <person name="Saroj S.D."/>
            <person name="Saha U.B."/>
            <person name="Sen S."/>
            <person name="Kher A."/>
        </authorList>
    </citation>
    <scope>NUCLEOTIDE SEQUENCE</scope>
    <source>
        <strain evidence="6">SVJ23</strain>
    </source>
</reference>
<reference evidence="5" key="5">
    <citation type="submission" date="2023-11" db="EMBL/GenBank/DDBJ databases">
        <title>WGS of Aeromonas in Northern Israel.</title>
        <authorList>
            <person name="Hershko Y."/>
        </authorList>
    </citation>
    <scope>NUCLEOTIDE SEQUENCE</scope>
    <source>
        <strain evidence="5">77416</strain>
    </source>
</reference>
<evidence type="ECO:0000313" key="4">
    <source>
        <dbReference type="EMBL" id="MDH1897672.1"/>
    </source>
</evidence>
<organism evidence="2 7">
    <name type="scientific">Aeromonas caviae</name>
    <name type="common">Aeromonas punctata</name>
    <dbReference type="NCBI Taxonomy" id="648"/>
    <lineage>
        <taxon>Bacteria</taxon>
        <taxon>Pseudomonadati</taxon>
        <taxon>Pseudomonadota</taxon>
        <taxon>Gammaproteobacteria</taxon>
        <taxon>Aeromonadales</taxon>
        <taxon>Aeromonadaceae</taxon>
        <taxon>Aeromonas</taxon>
    </lineage>
</organism>
<dbReference type="AlphaFoldDB" id="A0A3N9YWX1"/>
<dbReference type="EMBL" id="CP025706">
    <property type="protein sequence ID" value="AXB07212.1"/>
    <property type="molecule type" value="Genomic_DNA"/>
</dbReference>
<reference evidence="3" key="3">
    <citation type="submission" date="2022-09" db="EMBL/GenBank/DDBJ databases">
        <title>Intensive care unit water sources are persistently colonized with multi-drug resistant bacteria and are the site of extensive horizontal gene transfer of antibiotic resistance genes.</title>
        <authorList>
            <person name="Diorio-Toth L."/>
        </authorList>
    </citation>
    <scope>NUCLEOTIDE SEQUENCE</scope>
    <source>
        <strain evidence="3">GD03710</strain>
        <strain evidence="4">GD03796</strain>
    </source>
</reference>
<evidence type="ECO:0000313" key="7">
    <source>
        <dbReference type="Proteomes" id="UP000886934"/>
    </source>
</evidence>
<dbReference type="Proteomes" id="UP000266778">
    <property type="component" value="Chromosome"/>
</dbReference>
<accession>A0A3N9YWX1</accession>
<dbReference type="Proteomes" id="UP001160758">
    <property type="component" value="Unassembled WGS sequence"/>
</dbReference>
<evidence type="ECO:0000313" key="3">
    <source>
        <dbReference type="EMBL" id="MDH1505845.1"/>
    </source>
</evidence>
<evidence type="ECO:0000313" key="1">
    <source>
        <dbReference type="EMBL" id="AXB07212.1"/>
    </source>
</evidence>
<evidence type="ECO:0000313" key="6">
    <source>
        <dbReference type="EMBL" id="WGC86157.1"/>
    </source>
</evidence>
<dbReference type="RefSeq" id="WP_041212845.1">
    <property type="nucleotide sequence ID" value="NZ_AP019195.1"/>
</dbReference>
<evidence type="ECO:0000313" key="2">
    <source>
        <dbReference type="EMBL" id="GJA62404.1"/>
    </source>
</evidence>
<dbReference type="EMBL" id="BPNN01000010">
    <property type="protein sequence ID" value="GJA62404.1"/>
    <property type="molecule type" value="Genomic_DNA"/>
</dbReference>
<proteinExistence type="predicted"/>
<gene>
    <name evidence="1" type="ORF">C1C91_21780</name>
    <name evidence="2" type="ORF">KAM351_10150</name>
    <name evidence="4" type="ORF">N5I07_08845</name>
    <name evidence="3" type="ORF">N5I20_12335</name>
    <name evidence="6" type="ORF">OJY61_23025</name>
    <name evidence="5" type="ORF">SJS77_14420</name>
</gene>
<dbReference type="EMBL" id="CP110176">
    <property type="protein sequence ID" value="WGC86157.1"/>
    <property type="molecule type" value="Genomic_DNA"/>
</dbReference>
<dbReference type="EMBL" id="JAOCFT010000001">
    <property type="protein sequence ID" value="MDH1897672.1"/>
    <property type="molecule type" value="Genomic_DNA"/>
</dbReference>
<dbReference type="Proteomes" id="UP001163285">
    <property type="component" value="Chromosome"/>
</dbReference>